<dbReference type="Proteomes" id="UP001297092">
    <property type="component" value="Unassembled WGS sequence"/>
</dbReference>
<evidence type="ECO:0000313" key="2">
    <source>
        <dbReference type="Proteomes" id="UP001297092"/>
    </source>
</evidence>
<dbReference type="Gene3D" id="2.40.160.130">
    <property type="entry name" value="Capsule assembly protein Wzi"/>
    <property type="match status" value="1"/>
</dbReference>
<dbReference type="EMBL" id="JAHCTB010000003">
    <property type="protein sequence ID" value="MBT0607917.1"/>
    <property type="molecule type" value="Genomic_DNA"/>
</dbReference>
<organism evidence="1 2">
    <name type="scientific">Aequorivita echinoideorum</name>
    <dbReference type="NCBI Taxonomy" id="1549647"/>
    <lineage>
        <taxon>Bacteria</taxon>
        <taxon>Pseudomonadati</taxon>
        <taxon>Bacteroidota</taxon>
        <taxon>Flavobacteriia</taxon>
        <taxon>Flavobacteriales</taxon>
        <taxon>Flavobacteriaceae</taxon>
        <taxon>Aequorivita</taxon>
    </lineage>
</organism>
<dbReference type="RefSeq" id="WP_214112803.1">
    <property type="nucleotide sequence ID" value="NZ_JAHCTB010000003.1"/>
</dbReference>
<sequence length="445" mass="50547">MKKMLPYILLLATALCKGQMEYNGEIKLSALASNNANSPFWYYTNTNREKGEFTNAAAIPKISATYTFERFQLEMGASVFVRDGAIEPVQRGELFIHFSNNWLKATLGAKAVDVNAEGLSMTNKNFIWSGNARPIPGAVLEANEPIKISPTFGIDWGIGHYWLNDERYVEDTRLHYKRLGIKTTFNENHQLFVRLQHFVQWGGTSPEFGKLRSGLKDFFYIFAASETTETNNENETANALGNHLGSIFGDYTFKYPIGNFSVYHDHPFEDGSGTRFANFLDGLWGVFFQPTNKRFFSGILYEYTDTVDQSGISVGSGFDNYFSHSLYRSGWTYEGNIIGLPFILANKNMNIAEDGTPIFNNRSKVHHLALKGNFKNFEWMLKTTYAKYLGTYGRPLFPERKDSYNFASISYKTKDWGTFKILGEIDFSNTESTIGGAGVEYQYHF</sequence>
<evidence type="ECO:0008006" key="3">
    <source>
        <dbReference type="Google" id="ProtNLM"/>
    </source>
</evidence>
<comment type="caution">
    <text evidence="1">The sequence shown here is derived from an EMBL/GenBank/DDBJ whole genome shotgun (WGS) entry which is preliminary data.</text>
</comment>
<keyword evidence="2" id="KW-1185">Reference proteome</keyword>
<evidence type="ECO:0000313" key="1">
    <source>
        <dbReference type="EMBL" id="MBT0607917.1"/>
    </source>
</evidence>
<dbReference type="InterPro" id="IPR038636">
    <property type="entry name" value="Wzi_sf"/>
</dbReference>
<proteinExistence type="predicted"/>
<gene>
    <name evidence="1" type="ORF">KIV10_06965</name>
</gene>
<accession>A0ABS5S6A7</accession>
<reference evidence="1 2" key="1">
    <citation type="submission" date="2021-05" db="EMBL/GenBank/DDBJ databases">
        <title>Aequorivita echinoideorum JCM 30378 genome.</title>
        <authorList>
            <person name="Zhang H."/>
            <person name="Li C."/>
        </authorList>
    </citation>
    <scope>NUCLEOTIDE SEQUENCE [LARGE SCALE GENOMIC DNA]</scope>
    <source>
        <strain evidence="1 2">JCM30378</strain>
    </source>
</reference>
<name>A0ABS5S6A7_9FLAO</name>
<protein>
    <recommendedName>
        <fullName evidence="3">Capsule assembly protein Wzi</fullName>
    </recommendedName>
</protein>